<dbReference type="Gene3D" id="3.30.1360.170">
    <property type="match status" value="1"/>
</dbReference>
<dbReference type="PROSITE" id="PS51331">
    <property type="entry name" value="THYX"/>
    <property type="match status" value="1"/>
</dbReference>
<dbReference type="GO" id="GO:0050660">
    <property type="term" value="F:flavin adenine dinucleotide binding"/>
    <property type="evidence" value="ECO:0007669"/>
    <property type="project" value="InterPro"/>
</dbReference>
<dbReference type="GO" id="GO:0006231">
    <property type="term" value="P:dTMP biosynthetic process"/>
    <property type="evidence" value="ECO:0007669"/>
    <property type="project" value="InterPro"/>
</dbReference>
<evidence type="ECO:0000313" key="2">
    <source>
        <dbReference type="Proteomes" id="UP000177564"/>
    </source>
</evidence>
<proteinExistence type="predicted"/>
<dbReference type="InterPro" id="IPR036098">
    <property type="entry name" value="Thymidylate_synthase_ThyX_sf"/>
</dbReference>
<dbReference type="GO" id="GO:0050797">
    <property type="term" value="F:thymidylate synthase (FAD) activity"/>
    <property type="evidence" value="ECO:0007669"/>
    <property type="project" value="InterPro"/>
</dbReference>
<dbReference type="AlphaFoldDB" id="A0A1F4XQH0"/>
<name>A0A1F4XQH0_9BACT</name>
<dbReference type="EMBL" id="MEWU01000010">
    <property type="protein sequence ID" value="OGC83796.1"/>
    <property type="molecule type" value="Genomic_DNA"/>
</dbReference>
<evidence type="ECO:0008006" key="3">
    <source>
        <dbReference type="Google" id="ProtNLM"/>
    </source>
</evidence>
<accession>A0A1F4XQH0</accession>
<sequence>MTGTQKFEELKHTRRPLSGAGQVVVVDTGALIGAEEIAMLQALHSRSLGGIDSHLLKLAQKGAKNFMETYYVGYGDKSIGDCGTATIFIEGVSMLVAKAVQDTQLYNGQEASTRYIDFARQPFANPHGSEEGVVFLERLRAFHLRGLGIMKSALAERHPRLPDEDEKVWQKAINARSFDVMRSFLPAGAATNLAWHTTLRHAADHLLRLRHHPLQEVRDVAQAVQEALGEMYPSSFKQKLYPATEQYVEEWMKNYYFLDEDYRYPGVEMVRDGIDRRLLATHRKELETRPAKAEPPKYLAECGTAQFRFLLDFGSFRDLQRQRAIIQRMPLLTDNRGFEQWYLDQMPPLFATEAVEFLREYRDGLIKAGIKPNVMHTGEYSLQRLVNLQYYIPMGYRVTCRITGDLPAHIWWVELRSGINVHPTLRKVARESGEFILESYGGDGLVLHLDNTPDRFNYKRGTQDIVEKVLTVS</sequence>
<reference evidence="1 2" key="1">
    <citation type="journal article" date="2016" name="Nat. Commun.">
        <title>Thousands of microbial genomes shed light on interconnected biogeochemical processes in an aquifer system.</title>
        <authorList>
            <person name="Anantharaman K."/>
            <person name="Brown C.T."/>
            <person name="Hug L.A."/>
            <person name="Sharon I."/>
            <person name="Castelle C.J."/>
            <person name="Probst A.J."/>
            <person name="Thomas B.C."/>
            <person name="Singh A."/>
            <person name="Wilkins M.J."/>
            <person name="Karaoz U."/>
            <person name="Brodie E.L."/>
            <person name="Williams K.H."/>
            <person name="Hubbard S.S."/>
            <person name="Banfield J.F."/>
        </authorList>
    </citation>
    <scope>NUCLEOTIDE SEQUENCE [LARGE SCALE GENOMIC DNA]</scope>
</reference>
<dbReference type="SUPFAM" id="SSF69796">
    <property type="entry name" value="Thymidylate synthase-complementing protein Thy1"/>
    <property type="match status" value="2"/>
</dbReference>
<dbReference type="InterPro" id="IPR003669">
    <property type="entry name" value="Thymidylate_synthase_ThyX"/>
</dbReference>
<gene>
    <name evidence="1" type="ORF">A3D68_00660</name>
</gene>
<dbReference type="Proteomes" id="UP000177564">
    <property type="component" value="Unassembled WGS sequence"/>
</dbReference>
<evidence type="ECO:0000313" key="1">
    <source>
        <dbReference type="EMBL" id="OGC83796.1"/>
    </source>
</evidence>
<organism evidence="1 2">
    <name type="scientific">Candidatus Adlerbacteria bacterium RIFCSPHIGHO2_02_FULL_52_17</name>
    <dbReference type="NCBI Taxonomy" id="1797240"/>
    <lineage>
        <taxon>Bacteria</taxon>
        <taxon>Candidatus Adleribacteriota</taxon>
    </lineage>
</organism>
<protein>
    <recommendedName>
        <fullName evidence="3">Thymidylate synthase</fullName>
    </recommendedName>
</protein>
<comment type="caution">
    <text evidence="1">The sequence shown here is derived from an EMBL/GenBank/DDBJ whole genome shotgun (WGS) entry which is preliminary data.</text>
</comment>
<dbReference type="Pfam" id="PF02511">
    <property type="entry name" value="Thy1"/>
    <property type="match status" value="1"/>
</dbReference>
<dbReference type="STRING" id="1797240.A3D68_00660"/>